<dbReference type="GO" id="GO:0005737">
    <property type="term" value="C:cytoplasm"/>
    <property type="evidence" value="ECO:0007669"/>
    <property type="project" value="TreeGrafter"/>
</dbReference>
<proteinExistence type="inferred from homology"/>
<sequence>MVDFTLTDEQELLMEGIKECLERELPDGGESCYKTGEFPWKAWQALADNGFVGLGLPEEVGGTPCDMLTLAMANLTISRYGGPVACFYSMGIPTMYDLCEFGTQEQIDKYVKDYVQGGPPLALGISEPGTGSDVAGMQTSYVWDGDTAVINGGKHYTTCGAEAKAIIVMARDPQVENLHQAGTMFIVDVDTPGVRINKLPKMGHTDQPTSICEVFLSDVRVDRSTILGVEHNGFMQTMANFARERIANVSGVIATAINAFEDAAAYANQRVQFGQPIGRFQLIQEKIVNMAIKIDNMMNMLYKLAWKIDTNQNIRIDTGLAKLYCSRTVCEVLDDAIQVLAGIGIVGEHRVARYYIDTRACRIAGGTDEVMIFNTAPQILKRYR</sequence>
<dbReference type="GO" id="GO:0003995">
    <property type="term" value="F:acyl-CoA dehydrogenase activity"/>
    <property type="evidence" value="ECO:0007669"/>
    <property type="project" value="TreeGrafter"/>
</dbReference>
<dbReference type="GO" id="GO:0050660">
    <property type="term" value="F:flavin adenine dinucleotide binding"/>
    <property type="evidence" value="ECO:0007669"/>
    <property type="project" value="InterPro"/>
</dbReference>
<dbReference type="SUPFAM" id="SSF56645">
    <property type="entry name" value="Acyl-CoA dehydrogenase NM domain-like"/>
    <property type="match status" value="1"/>
</dbReference>
<protein>
    <submittedName>
        <fullName evidence="10">Acyl-CoA dehydrogenase family protein</fullName>
    </submittedName>
</protein>
<keyword evidence="11" id="KW-1185">Reference proteome</keyword>
<evidence type="ECO:0000256" key="4">
    <source>
        <dbReference type="ARBA" id="ARBA00022827"/>
    </source>
</evidence>
<keyword evidence="3 6" id="KW-0285">Flavoprotein</keyword>
<dbReference type="AlphaFoldDB" id="A0A949K7K0"/>
<keyword evidence="4 6" id="KW-0274">FAD</keyword>
<evidence type="ECO:0000313" key="11">
    <source>
        <dbReference type="Proteomes" id="UP000712157"/>
    </source>
</evidence>
<dbReference type="InterPro" id="IPR050741">
    <property type="entry name" value="Acyl-CoA_dehydrogenase"/>
</dbReference>
<keyword evidence="5 6" id="KW-0560">Oxidoreductase</keyword>
<dbReference type="PANTHER" id="PTHR48083:SF2">
    <property type="entry name" value="MEDIUM-CHAIN SPECIFIC ACYL-COA DEHYDROGENASE, MITOCHONDRIAL"/>
    <property type="match status" value="1"/>
</dbReference>
<dbReference type="Proteomes" id="UP000712157">
    <property type="component" value="Unassembled WGS sequence"/>
</dbReference>
<feature type="domain" description="Acyl-CoA dehydrogenase/oxidase C-terminal" evidence="7">
    <location>
        <begin position="232"/>
        <end position="374"/>
    </location>
</feature>
<evidence type="ECO:0000259" key="8">
    <source>
        <dbReference type="Pfam" id="PF02770"/>
    </source>
</evidence>
<evidence type="ECO:0000256" key="1">
    <source>
        <dbReference type="ARBA" id="ARBA00001974"/>
    </source>
</evidence>
<accession>A0A949K7K0</accession>
<dbReference type="InterPro" id="IPR009075">
    <property type="entry name" value="AcylCo_DH/oxidase_C"/>
</dbReference>
<evidence type="ECO:0000259" key="9">
    <source>
        <dbReference type="Pfam" id="PF02771"/>
    </source>
</evidence>
<evidence type="ECO:0000256" key="2">
    <source>
        <dbReference type="ARBA" id="ARBA00009347"/>
    </source>
</evidence>
<dbReference type="FunFam" id="1.20.140.10:FF:000001">
    <property type="entry name" value="Acyl-CoA dehydrogenase"/>
    <property type="match status" value="1"/>
</dbReference>
<gene>
    <name evidence="10" type="ORF">KTH89_10810</name>
</gene>
<dbReference type="RefSeq" id="WP_158342416.1">
    <property type="nucleotide sequence ID" value="NZ_JAHQCW010000016.1"/>
</dbReference>
<evidence type="ECO:0000256" key="6">
    <source>
        <dbReference type="RuleBase" id="RU362125"/>
    </source>
</evidence>
<dbReference type="InterPro" id="IPR046373">
    <property type="entry name" value="Acyl-CoA_Oxase/DH_mid-dom_sf"/>
</dbReference>
<evidence type="ECO:0000259" key="7">
    <source>
        <dbReference type="Pfam" id="PF00441"/>
    </source>
</evidence>
<comment type="similarity">
    <text evidence="2 6">Belongs to the acyl-CoA dehydrogenase family.</text>
</comment>
<feature type="domain" description="Acyl-CoA dehydrogenase/oxidase N-terminal" evidence="9">
    <location>
        <begin position="7"/>
        <end position="117"/>
    </location>
</feature>
<dbReference type="InterPro" id="IPR013786">
    <property type="entry name" value="AcylCoA_DH/ox_N"/>
</dbReference>
<dbReference type="Pfam" id="PF02770">
    <property type="entry name" value="Acyl-CoA_dh_M"/>
    <property type="match status" value="1"/>
</dbReference>
<comment type="caution">
    <text evidence="10">The sequence shown here is derived from an EMBL/GenBank/DDBJ whole genome shotgun (WGS) entry which is preliminary data.</text>
</comment>
<comment type="cofactor">
    <cofactor evidence="1 6">
        <name>FAD</name>
        <dbReference type="ChEBI" id="CHEBI:57692"/>
    </cofactor>
</comment>
<dbReference type="FunFam" id="2.40.110.10:FF:000002">
    <property type="entry name" value="Acyl-CoA dehydrogenase fadE12"/>
    <property type="match status" value="1"/>
</dbReference>
<dbReference type="Pfam" id="PF02771">
    <property type="entry name" value="Acyl-CoA_dh_N"/>
    <property type="match status" value="1"/>
</dbReference>
<feature type="domain" description="Acyl-CoA oxidase/dehydrogenase middle" evidence="8">
    <location>
        <begin position="122"/>
        <end position="219"/>
    </location>
</feature>
<dbReference type="Gene3D" id="1.20.140.10">
    <property type="entry name" value="Butyryl-CoA Dehydrogenase, subunit A, domain 3"/>
    <property type="match status" value="1"/>
</dbReference>
<dbReference type="Pfam" id="PF00441">
    <property type="entry name" value="Acyl-CoA_dh_1"/>
    <property type="match status" value="1"/>
</dbReference>
<reference evidence="10" key="1">
    <citation type="submission" date="2021-06" db="EMBL/GenBank/DDBJ databases">
        <title>Description of novel taxa of the family Lachnospiraceae.</title>
        <authorList>
            <person name="Chaplin A.V."/>
            <person name="Sokolova S.R."/>
            <person name="Pikina A.P."/>
            <person name="Korzhanova M."/>
            <person name="Belova V."/>
            <person name="Korostin D."/>
            <person name="Efimov B.A."/>
        </authorList>
    </citation>
    <scope>NUCLEOTIDE SEQUENCE</scope>
    <source>
        <strain evidence="10">ASD5720</strain>
    </source>
</reference>
<name>A0A949K7K0_9FIRM</name>
<evidence type="ECO:0000313" key="10">
    <source>
        <dbReference type="EMBL" id="MBU9737032.1"/>
    </source>
</evidence>
<evidence type="ECO:0000256" key="5">
    <source>
        <dbReference type="ARBA" id="ARBA00023002"/>
    </source>
</evidence>
<dbReference type="Gene3D" id="1.10.540.10">
    <property type="entry name" value="Acyl-CoA dehydrogenase/oxidase, N-terminal domain"/>
    <property type="match status" value="1"/>
</dbReference>
<dbReference type="GO" id="GO:0033539">
    <property type="term" value="P:fatty acid beta-oxidation using acyl-CoA dehydrogenase"/>
    <property type="evidence" value="ECO:0007669"/>
    <property type="project" value="TreeGrafter"/>
</dbReference>
<organism evidence="10 11">
    <name type="scientific">Diplocloster agilis</name>
    <dbReference type="NCBI Taxonomy" id="2850323"/>
    <lineage>
        <taxon>Bacteria</taxon>
        <taxon>Bacillati</taxon>
        <taxon>Bacillota</taxon>
        <taxon>Clostridia</taxon>
        <taxon>Lachnospirales</taxon>
        <taxon>Lachnospiraceae</taxon>
        <taxon>Diplocloster</taxon>
    </lineage>
</organism>
<dbReference type="InterPro" id="IPR036250">
    <property type="entry name" value="AcylCo_DH-like_C"/>
</dbReference>
<evidence type="ECO:0000256" key="3">
    <source>
        <dbReference type="ARBA" id="ARBA00022630"/>
    </source>
</evidence>
<dbReference type="Gene3D" id="2.40.110.10">
    <property type="entry name" value="Butyryl-CoA Dehydrogenase, subunit A, domain 2"/>
    <property type="match status" value="1"/>
</dbReference>
<dbReference type="InterPro" id="IPR006091">
    <property type="entry name" value="Acyl-CoA_Oxase/DH_mid-dom"/>
</dbReference>
<dbReference type="InterPro" id="IPR009100">
    <property type="entry name" value="AcylCoA_DH/oxidase_NM_dom_sf"/>
</dbReference>
<dbReference type="SUPFAM" id="SSF47203">
    <property type="entry name" value="Acyl-CoA dehydrogenase C-terminal domain-like"/>
    <property type="match status" value="1"/>
</dbReference>
<dbReference type="CDD" id="cd00567">
    <property type="entry name" value="ACAD"/>
    <property type="match status" value="1"/>
</dbReference>
<dbReference type="InterPro" id="IPR037069">
    <property type="entry name" value="AcylCoA_DH/ox_N_sf"/>
</dbReference>
<dbReference type="PANTHER" id="PTHR48083">
    <property type="entry name" value="MEDIUM-CHAIN SPECIFIC ACYL-COA DEHYDROGENASE, MITOCHONDRIAL-RELATED"/>
    <property type="match status" value="1"/>
</dbReference>
<dbReference type="EMBL" id="JAHQCW010000016">
    <property type="protein sequence ID" value="MBU9737032.1"/>
    <property type="molecule type" value="Genomic_DNA"/>
</dbReference>